<dbReference type="EMBL" id="MU001494">
    <property type="protein sequence ID" value="KAF2449295.1"/>
    <property type="molecule type" value="Genomic_DNA"/>
</dbReference>
<feature type="compositionally biased region" description="Basic and acidic residues" evidence="1">
    <location>
        <begin position="26"/>
        <end position="44"/>
    </location>
</feature>
<accession>A0A9P4PS73</accession>
<evidence type="ECO:0000313" key="2">
    <source>
        <dbReference type="EMBL" id="KAF2449295.1"/>
    </source>
</evidence>
<reference evidence="2" key="1">
    <citation type="journal article" date="2020" name="Stud. Mycol.">
        <title>101 Dothideomycetes genomes: a test case for predicting lifestyles and emergence of pathogens.</title>
        <authorList>
            <person name="Haridas S."/>
            <person name="Albert R."/>
            <person name="Binder M."/>
            <person name="Bloem J."/>
            <person name="Labutti K."/>
            <person name="Salamov A."/>
            <person name="Andreopoulos B."/>
            <person name="Baker S."/>
            <person name="Barry K."/>
            <person name="Bills G."/>
            <person name="Bluhm B."/>
            <person name="Cannon C."/>
            <person name="Castanera R."/>
            <person name="Culley D."/>
            <person name="Daum C."/>
            <person name="Ezra D."/>
            <person name="Gonzalez J."/>
            <person name="Henrissat B."/>
            <person name="Kuo A."/>
            <person name="Liang C."/>
            <person name="Lipzen A."/>
            <person name="Lutzoni F."/>
            <person name="Magnuson J."/>
            <person name="Mondo S."/>
            <person name="Nolan M."/>
            <person name="Ohm R."/>
            <person name="Pangilinan J."/>
            <person name="Park H.-J."/>
            <person name="Ramirez L."/>
            <person name="Alfaro M."/>
            <person name="Sun H."/>
            <person name="Tritt A."/>
            <person name="Yoshinaga Y."/>
            <person name="Zwiers L.-H."/>
            <person name="Turgeon B."/>
            <person name="Goodwin S."/>
            <person name="Spatafora J."/>
            <person name="Crous P."/>
            <person name="Grigoriev I."/>
        </authorList>
    </citation>
    <scope>NUCLEOTIDE SEQUENCE</scope>
    <source>
        <strain evidence="2">CBS 690.94</strain>
    </source>
</reference>
<evidence type="ECO:0000313" key="3">
    <source>
        <dbReference type="Proteomes" id="UP000799764"/>
    </source>
</evidence>
<organism evidence="2 3">
    <name type="scientific">Karstenula rhodostoma CBS 690.94</name>
    <dbReference type="NCBI Taxonomy" id="1392251"/>
    <lineage>
        <taxon>Eukaryota</taxon>
        <taxon>Fungi</taxon>
        <taxon>Dikarya</taxon>
        <taxon>Ascomycota</taxon>
        <taxon>Pezizomycotina</taxon>
        <taxon>Dothideomycetes</taxon>
        <taxon>Pleosporomycetidae</taxon>
        <taxon>Pleosporales</taxon>
        <taxon>Massarineae</taxon>
        <taxon>Didymosphaeriaceae</taxon>
        <taxon>Karstenula</taxon>
    </lineage>
</organism>
<proteinExistence type="predicted"/>
<sequence>MAPSAPPQPPGFIVIGTLSSNVTSWTDRRENKRKDEMETGDREAVGGNGNALLDLSDENKQFMYVL</sequence>
<gene>
    <name evidence="2" type="ORF">P171DRAFT_480389</name>
</gene>
<keyword evidence="3" id="KW-1185">Reference proteome</keyword>
<dbReference type="AlphaFoldDB" id="A0A9P4PS73"/>
<protein>
    <submittedName>
        <fullName evidence="2">Uncharacterized protein</fullName>
    </submittedName>
</protein>
<feature type="region of interest" description="Disordered" evidence="1">
    <location>
        <begin position="25"/>
        <end position="52"/>
    </location>
</feature>
<comment type="caution">
    <text evidence="2">The sequence shown here is derived from an EMBL/GenBank/DDBJ whole genome shotgun (WGS) entry which is preliminary data.</text>
</comment>
<name>A0A9P4PS73_9PLEO</name>
<dbReference type="Proteomes" id="UP000799764">
    <property type="component" value="Unassembled WGS sequence"/>
</dbReference>
<evidence type="ECO:0000256" key="1">
    <source>
        <dbReference type="SAM" id="MobiDB-lite"/>
    </source>
</evidence>